<dbReference type="EMBL" id="RDSM01000006">
    <property type="protein sequence ID" value="RXH54086.1"/>
    <property type="molecule type" value="Genomic_DNA"/>
</dbReference>
<dbReference type="Proteomes" id="UP000289437">
    <property type="component" value="Unassembled WGS sequence"/>
</dbReference>
<gene>
    <name evidence="1" type="ORF">GRAN_5055</name>
</gene>
<reference evidence="2" key="2">
    <citation type="submission" date="2019-02" db="EMBL/GenBank/DDBJ databases">
        <title>Granulicella sibirica sp. nov., a psychrotolerant acidobacterium isolated from an organic soil layer in forested tundra, West Siberia.</title>
        <authorList>
            <person name="Oshkin I.Y."/>
            <person name="Kulichevskaya I.S."/>
            <person name="Rijpstra W.I.C."/>
            <person name="Sinninghe Damste J.S."/>
            <person name="Rakitin A.L."/>
            <person name="Ravin N.V."/>
            <person name="Dedysh S.N."/>
        </authorList>
    </citation>
    <scope>NUCLEOTIDE SEQUENCE [LARGE SCALE GENOMIC DNA]</scope>
    <source>
        <strain evidence="2">AF10</strain>
    </source>
</reference>
<dbReference type="AlphaFoldDB" id="A0A4Q0SYI5"/>
<evidence type="ECO:0000313" key="2">
    <source>
        <dbReference type="Proteomes" id="UP000289437"/>
    </source>
</evidence>
<accession>A0A4Q0SYI5</accession>
<evidence type="ECO:0000313" key="1">
    <source>
        <dbReference type="EMBL" id="RXH54086.1"/>
    </source>
</evidence>
<protein>
    <submittedName>
        <fullName evidence="1">Uncharacterized protein</fullName>
    </submittedName>
</protein>
<name>A0A4Q0SYI5_9BACT</name>
<reference evidence="1 2" key="1">
    <citation type="submission" date="2018-11" db="EMBL/GenBank/DDBJ databases">
        <authorList>
            <person name="Mardanov A.V."/>
            <person name="Ravin N.V."/>
            <person name="Dedysh S.N."/>
        </authorList>
    </citation>
    <scope>NUCLEOTIDE SEQUENCE [LARGE SCALE GENOMIC DNA]</scope>
    <source>
        <strain evidence="1 2">AF10</strain>
    </source>
</reference>
<keyword evidence="2" id="KW-1185">Reference proteome</keyword>
<sequence length="62" mass="7071">MEQTFVRSEHKSSAEAVPVWRLHWSALNATPRTSMVIDTVSKAVLNPLREQRIAMFDALHLP</sequence>
<proteinExistence type="predicted"/>
<comment type="caution">
    <text evidence="1">The sequence shown here is derived from an EMBL/GenBank/DDBJ whole genome shotgun (WGS) entry which is preliminary data.</text>
</comment>
<organism evidence="1 2">
    <name type="scientific">Granulicella sibirica</name>
    <dbReference type="NCBI Taxonomy" id="2479048"/>
    <lineage>
        <taxon>Bacteria</taxon>
        <taxon>Pseudomonadati</taxon>
        <taxon>Acidobacteriota</taxon>
        <taxon>Terriglobia</taxon>
        <taxon>Terriglobales</taxon>
        <taxon>Acidobacteriaceae</taxon>
        <taxon>Granulicella</taxon>
    </lineage>
</organism>